<dbReference type="GO" id="GO:0005524">
    <property type="term" value="F:ATP binding"/>
    <property type="evidence" value="ECO:0007669"/>
    <property type="project" value="UniProtKB-KW"/>
</dbReference>
<keyword evidence="5" id="KW-0479">Metal-binding</keyword>
<dbReference type="GO" id="GO:0030272">
    <property type="term" value="F:5-formyltetrahydrofolate cyclo-ligase activity"/>
    <property type="evidence" value="ECO:0007669"/>
    <property type="project" value="UniProtKB-EC"/>
</dbReference>
<comment type="catalytic activity">
    <reaction evidence="5">
        <text>(6S)-5-formyl-5,6,7,8-tetrahydrofolate + ATP = (6R)-5,10-methenyltetrahydrofolate + ADP + phosphate</text>
        <dbReference type="Rhea" id="RHEA:10488"/>
        <dbReference type="ChEBI" id="CHEBI:30616"/>
        <dbReference type="ChEBI" id="CHEBI:43474"/>
        <dbReference type="ChEBI" id="CHEBI:57455"/>
        <dbReference type="ChEBI" id="CHEBI:57457"/>
        <dbReference type="ChEBI" id="CHEBI:456216"/>
        <dbReference type="EC" id="6.3.3.2"/>
    </reaction>
</comment>
<dbReference type="Proteomes" id="UP000430692">
    <property type="component" value="Unassembled WGS sequence"/>
</dbReference>
<accession>A0A6I4VQK6</accession>
<feature type="binding site" evidence="4">
    <location>
        <begin position="130"/>
        <end position="138"/>
    </location>
    <ligand>
        <name>ATP</name>
        <dbReference type="ChEBI" id="CHEBI:30616"/>
    </ligand>
</feature>
<sequence length="184" mass="21162">MDKDTIRKEMLAFRKKIGVSLRIQSARKICGRITQLPIYHKASSILVYFSVRNEVSLYPLIEDAWVKGKAVSLPRMEQDEIVPRLFTSPSELEHGDFHVLEPNVSCEKVDIKKIDLVLVPGVAFDTKGYRLGFGKGHYDRFFVHLPKVYKCGIAYDEQIVETIYPEDHDIPMDLIVTPNRNILE</sequence>
<evidence type="ECO:0000313" key="6">
    <source>
        <dbReference type="EMBL" id="MXQ52658.1"/>
    </source>
</evidence>
<dbReference type="SUPFAM" id="SSF100950">
    <property type="entry name" value="NagB/RpiA/CoA transferase-like"/>
    <property type="match status" value="1"/>
</dbReference>
<organism evidence="6 7">
    <name type="scientific">Shimazuella alba</name>
    <dbReference type="NCBI Taxonomy" id="2690964"/>
    <lineage>
        <taxon>Bacteria</taxon>
        <taxon>Bacillati</taxon>
        <taxon>Bacillota</taxon>
        <taxon>Bacilli</taxon>
        <taxon>Bacillales</taxon>
        <taxon>Thermoactinomycetaceae</taxon>
        <taxon>Shimazuella</taxon>
    </lineage>
</organism>
<dbReference type="PANTHER" id="PTHR23407">
    <property type="entry name" value="ATPASE INHIBITOR/5-FORMYLTETRAHYDROFOLATE CYCLO-LIGASE"/>
    <property type="match status" value="1"/>
</dbReference>
<proteinExistence type="inferred from homology"/>
<protein>
    <recommendedName>
        <fullName evidence="5">5-formyltetrahydrofolate cyclo-ligase</fullName>
        <ecNumber evidence="5">6.3.3.2</ecNumber>
    </recommendedName>
</protein>
<dbReference type="EC" id="6.3.3.2" evidence="5"/>
<keyword evidence="2 4" id="KW-0547">Nucleotide-binding</keyword>
<keyword evidence="6" id="KW-0436">Ligase</keyword>
<dbReference type="PIRSF" id="PIRSF006806">
    <property type="entry name" value="FTHF_cligase"/>
    <property type="match status" value="1"/>
</dbReference>
<dbReference type="GO" id="GO:0046872">
    <property type="term" value="F:metal ion binding"/>
    <property type="evidence" value="ECO:0007669"/>
    <property type="project" value="UniProtKB-KW"/>
</dbReference>
<dbReference type="PANTHER" id="PTHR23407:SF1">
    <property type="entry name" value="5-FORMYLTETRAHYDROFOLATE CYCLO-LIGASE"/>
    <property type="match status" value="1"/>
</dbReference>
<evidence type="ECO:0000256" key="3">
    <source>
        <dbReference type="ARBA" id="ARBA00022840"/>
    </source>
</evidence>
<keyword evidence="7" id="KW-1185">Reference proteome</keyword>
<dbReference type="GO" id="GO:0035999">
    <property type="term" value="P:tetrahydrofolate interconversion"/>
    <property type="evidence" value="ECO:0007669"/>
    <property type="project" value="TreeGrafter"/>
</dbReference>
<dbReference type="NCBIfam" id="TIGR02727">
    <property type="entry name" value="MTHFS_bact"/>
    <property type="match status" value="1"/>
</dbReference>
<comment type="caution">
    <text evidence="6">The sequence shown here is derived from an EMBL/GenBank/DDBJ whole genome shotgun (WGS) entry which is preliminary data.</text>
</comment>
<keyword evidence="3 4" id="KW-0067">ATP-binding</keyword>
<dbReference type="Pfam" id="PF01812">
    <property type="entry name" value="5-FTHF_cyc-lig"/>
    <property type="match status" value="1"/>
</dbReference>
<name>A0A6I4VQK6_9BACL</name>
<evidence type="ECO:0000256" key="2">
    <source>
        <dbReference type="ARBA" id="ARBA00022741"/>
    </source>
</evidence>
<comment type="cofactor">
    <cofactor evidence="5">
        <name>Mg(2+)</name>
        <dbReference type="ChEBI" id="CHEBI:18420"/>
    </cofactor>
</comment>
<dbReference type="InterPro" id="IPR037171">
    <property type="entry name" value="NagB/RpiA_transferase-like"/>
</dbReference>
<gene>
    <name evidence="6" type="ORF">GSM42_02610</name>
</gene>
<dbReference type="EMBL" id="WUUL01000002">
    <property type="protein sequence ID" value="MXQ52658.1"/>
    <property type="molecule type" value="Genomic_DNA"/>
</dbReference>
<keyword evidence="5" id="KW-0460">Magnesium</keyword>
<dbReference type="Gene3D" id="3.40.50.10420">
    <property type="entry name" value="NagB/RpiA/CoA transferase-like"/>
    <property type="match status" value="1"/>
</dbReference>
<evidence type="ECO:0000256" key="5">
    <source>
        <dbReference type="RuleBase" id="RU361279"/>
    </source>
</evidence>
<comment type="similarity">
    <text evidence="1 5">Belongs to the 5-formyltetrahydrofolate cyclo-ligase family.</text>
</comment>
<dbReference type="RefSeq" id="WP_160799745.1">
    <property type="nucleotide sequence ID" value="NZ_WUUL01000002.1"/>
</dbReference>
<feature type="binding site" evidence="4">
    <location>
        <begin position="3"/>
        <end position="7"/>
    </location>
    <ligand>
        <name>ATP</name>
        <dbReference type="ChEBI" id="CHEBI:30616"/>
    </ligand>
</feature>
<feature type="binding site" evidence="4">
    <location>
        <position position="54"/>
    </location>
    <ligand>
        <name>substrate</name>
    </ligand>
</feature>
<reference evidence="6 7" key="1">
    <citation type="submission" date="2019-12" db="EMBL/GenBank/DDBJ databases">
        <title>Whole-genome analyses of novel actinobacteria.</title>
        <authorList>
            <person name="Sahin N."/>
            <person name="Saygin H."/>
        </authorList>
    </citation>
    <scope>NUCLEOTIDE SEQUENCE [LARGE SCALE GENOMIC DNA]</scope>
    <source>
        <strain evidence="6 7">KC615</strain>
    </source>
</reference>
<dbReference type="GO" id="GO:0009396">
    <property type="term" value="P:folic acid-containing compound biosynthetic process"/>
    <property type="evidence" value="ECO:0007669"/>
    <property type="project" value="TreeGrafter"/>
</dbReference>
<evidence type="ECO:0000256" key="4">
    <source>
        <dbReference type="PIRSR" id="PIRSR006806-1"/>
    </source>
</evidence>
<dbReference type="AlphaFoldDB" id="A0A6I4VQK6"/>
<evidence type="ECO:0000256" key="1">
    <source>
        <dbReference type="ARBA" id="ARBA00010638"/>
    </source>
</evidence>
<dbReference type="InterPro" id="IPR024185">
    <property type="entry name" value="FTHF_cligase-like_sf"/>
</dbReference>
<evidence type="ECO:0000313" key="7">
    <source>
        <dbReference type="Proteomes" id="UP000430692"/>
    </source>
</evidence>
<dbReference type="InterPro" id="IPR002698">
    <property type="entry name" value="FTHF_cligase"/>
</dbReference>